<dbReference type="InterPro" id="IPR019312">
    <property type="entry name" value="CNOT11"/>
</dbReference>
<dbReference type="GO" id="GO:0005634">
    <property type="term" value="C:nucleus"/>
    <property type="evidence" value="ECO:0007669"/>
    <property type="project" value="UniProtKB-SubCell"/>
</dbReference>
<evidence type="ECO:0000256" key="6">
    <source>
        <dbReference type="ARBA" id="ARBA00023015"/>
    </source>
</evidence>
<reference evidence="11" key="1">
    <citation type="submission" date="2021-01" db="EMBL/GenBank/DDBJ databases">
        <authorList>
            <person name="Corre E."/>
            <person name="Pelletier E."/>
            <person name="Niang G."/>
            <person name="Scheremetjew M."/>
            <person name="Finn R."/>
            <person name="Kale V."/>
            <person name="Holt S."/>
            <person name="Cochrane G."/>
            <person name="Meng A."/>
            <person name="Brown T."/>
            <person name="Cohen L."/>
        </authorList>
    </citation>
    <scope>NUCLEOTIDE SEQUENCE</scope>
    <source>
        <strain evidence="11">B650</strain>
    </source>
</reference>
<accession>A0A7S2L8L6</accession>
<evidence type="ECO:0000313" key="11">
    <source>
        <dbReference type="EMBL" id="CAD9598135.1"/>
    </source>
</evidence>
<feature type="compositionally biased region" description="Low complexity" evidence="10">
    <location>
        <begin position="226"/>
        <end position="239"/>
    </location>
</feature>
<comment type="similarity">
    <text evidence="3">Belongs to the CNOT11 family.</text>
</comment>
<keyword evidence="5" id="KW-0963">Cytoplasm</keyword>
<dbReference type="AlphaFoldDB" id="A0A7S2L8L6"/>
<keyword evidence="8" id="KW-0804">Transcription</keyword>
<evidence type="ECO:0000256" key="7">
    <source>
        <dbReference type="ARBA" id="ARBA00023158"/>
    </source>
</evidence>
<comment type="subcellular location">
    <subcellularLocation>
        <location evidence="2">Cytoplasm</location>
    </subcellularLocation>
    <subcellularLocation>
        <location evidence="1">Nucleus</location>
    </subcellularLocation>
</comment>
<dbReference type="PANTHER" id="PTHR15975">
    <property type="entry name" value="CCR4-NOT TRANSCRIPTION COMPLEX SUBUNIT 11"/>
    <property type="match status" value="1"/>
</dbReference>
<dbReference type="Pfam" id="PF10155">
    <property type="entry name" value="CNOT11"/>
    <property type="match status" value="1"/>
</dbReference>
<evidence type="ECO:0000256" key="9">
    <source>
        <dbReference type="ARBA" id="ARBA00023242"/>
    </source>
</evidence>
<evidence type="ECO:0000256" key="3">
    <source>
        <dbReference type="ARBA" id="ARBA00008030"/>
    </source>
</evidence>
<dbReference type="GO" id="GO:0031047">
    <property type="term" value="P:regulatory ncRNA-mediated gene silencing"/>
    <property type="evidence" value="ECO:0007669"/>
    <property type="project" value="UniProtKB-KW"/>
</dbReference>
<sequence length="468" mass="52389">MKDSSEQKRSRWDLGCTAVQKVSEIISKERQQQCNVHGMTSSNQSAKPNLEDNTNLQHLGYCLRQSLAAHRDDGGDEDELFKFAVAAAAEDMASVSRDNACDKDLVQQMVHEMVKLDQLASIDADDGNSTTLHSRMNGWVEPCELFDRPPPPLSCISSNLAEIYFGETSSATIATDQEDSMVNEFGLEKEMIWLHSSYPSHSRLMLVPPPSYLSFAQECVASVTTLQTQSSSQTASTSKVKSETKSSNDKDNDNEIRRLIRKSFADPLLPEEQRRVMSVLEWQTSSGNDTMTDKKRPAQTVEKTQSQKKTRALIRSCGFQPQSLPDLVENNPMIAIECLLHLMTAKSSNDGGLSERERNEHLSALVTMEMSLHSMEVVNRLATEPGANLLPAEFIHLYISNCIASCENIQDRYAQNRLVRLVCVFLQSLIRNRIVNAKDIMVEVQGFCVEFSRIKEAAGLFKLLKTLE</sequence>
<evidence type="ECO:0000256" key="10">
    <source>
        <dbReference type="SAM" id="MobiDB-lite"/>
    </source>
</evidence>
<dbReference type="GO" id="GO:0030014">
    <property type="term" value="C:CCR4-NOT complex"/>
    <property type="evidence" value="ECO:0007669"/>
    <property type="project" value="InterPro"/>
</dbReference>
<feature type="compositionally biased region" description="Basic and acidic residues" evidence="10">
    <location>
        <begin position="240"/>
        <end position="254"/>
    </location>
</feature>
<feature type="region of interest" description="Disordered" evidence="10">
    <location>
        <begin position="286"/>
        <end position="307"/>
    </location>
</feature>
<organism evidence="11">
    <name type="scientific">Leptocylindrus danicus</name>
    <dbReference type="NCBI Taxonomy" id="163516"/>
    <lineage>
        <taxon>Eukaryota</taxon>
        <taxon>Sar</taxon>
        <taxon>Stramenopiles</taxon>
        <taxon>Ochrophyta</taxon>
        <taxon>Bacillariophyta</taxon>
        <taxon>Coscinodiscophyceae</taxon>
        <taxon>Chaetocerotophycidae</taxon>
        <taxon>Leptocylindrales</taxon>
        <taxon>Leptocylindraceae</taxon>
        <taxon>Leptocylindrus</taxon>
    </lineage>
</organism>
<name>A0A7S2L8L6_9STRA</name>
<evidence type="ECO:0000256" key="4">
    <source>
        <dbReference type="ARBA" id="ARBA00014872"/>
    </source>
</evidence>
<keyword evidence="6" id="KW-0805">Transcription regulation</keyword>
<dbReference type="GO" id="GO:0005737">
    <property type="term" value="C:cytoplasm"/>
    <property type="evidence" value="ECO:0007669"/>
    <property type="project" value="UniProtKB-SubCell"/>
</dbReference>
<feature type="region of interest" description="Disordered" evidence="10">
    <location>
        <begin position="226"/>
        <end position="254"/>
    </location>
</feature>
<protein>
    <recommendedName>
        <fullName evidence="4">CCR4-NOT transcription complex subunit 11</fullName>
    </recommendedName>
</protein>
<keyword evidence="9" id="KW-0539">Nucleus</keyword>
<gene>
    <name evidence="11" type="ORF">LDAN0321_LOCUS15738</name>
</gene>
<dbReference type="EMBL" id="HBGY01025496">
    <property type="protein sequence ID" value="CAD9598135.1"/>
    <property type="molecule type" value="Transcribed_RNA"/>
</dbReference>
<evidence type="ECO:0000256" key="8">
    <source>
        <dbReference type="ARBA" id="ARBA00023163"/>
    </source>
</evidence>
<evidence type="ECO:0000256" key="5">
    <source>
        <dbReference type="ARBA" id="ARBA00022490"/>
    </source>
</evidence>
<evidence type="ECO:0000256" key="2">
    <source>
        <dbReference type="ARBA" id="ARBA00004496"/>
    </source>
</evidence>
<proteinExistence type="inferred from homology"/>
<evidence type="ECO:0000256" key="1">
    <source>
        <dbReference type="ARBA" id="ARBA00004123"/>
    </source>
</evidence>
<keyword evidence="7" id="KW-0943">RNA-mediated gene silencing</keyword>
<dbReference type="PANTHER" id="PTHR15975:SF0">
    <property type="entry name" value="CCR4-NOT TRANSCRIPTION COMPLEX SUBUNIT 11"/>
    <property type="match status" value="1"/>
</dbReference>